<dbReference type="NCBIfam" id="TIGR03949">
    <property type="entry name" value="bact_IIb_cerein"/>
    <property type="match status" value="1"/>
</dbReference>
<accession>A0ABV1RI77</accession>
<dbReference type="InterPro" id="IPR012903">
    <property type="entry name" value="Nif11"/>
</dbReference>
<protein>
    <submittedName>
        <fullName evidence="2">Nif11-like leader peptide family RiPP</fullName>
    </submittedName>
</protein>
<dbReference type="InterPro" id="IPR010133">
    <property type="entry name" value="Bacteriocin_signal_seq"/>
</dbReference>
<evidence type="ECO:0000313" key="2">
    <source>
        <dbReference type="EMBL" id="MER2492638.1"/>
    </source>
</evidence>
<dbReference type="RefSeq" id="WP_350402092.1">
    <property type="nucleotide sequence ID" value="NZ_JBELOE010000217.1"/>
</dbReference>
<evidence type="ECO:0000313" key="3">
    <source>
        <dbReference type="Proteomes" id="UP001467690"/>
    </source>
</evidence>
<evidence type="ECO:0000259" key="1">
    <source>
        <dbReference type="Pfam" id="PF07862"/>
    </source>
</evidence>
<reference evidence="2 3" key="1">
    <citation type="submission" date="2024-06" db="EMBL/GenBank/DDBJ databases">
        <authorList>
            <person name="Chen R.Y."/>
        </authorList>
    </citation>
    <scope>NUCLEOTIDE SEQUENCE [LARGE SCALE GENOMIC DNA]</scope>
    <source>
        <strain evidence="2 3">D2</strain>
    </source>
</reference>
<dbReference type="NCBIfam" id="TIGR03798">
    <property type="entry name" value="leader_Nif11"/>
    <property type="match status" value="1"/>
</dbReference>
<dbReference type="InterPro" id="IPR022516">
    <property type="entry name" value="CHP03798_Ocin"/>
</dbReference>
<dbReference type="EMBL" id="JBELOE010000217">
    <property type="protein sequence ID" value="MER2492638.1"/>
    <property type="molecule type" value="Genomic_DNA"/>
</dbReference>
<feature type="domain" description="Nif11" evidence="1">
    <location>
        <begin position="1"/>
        <end position="45"/>
    </location>
</feature>
<organism evidence="2 3">
    <name type="scientific">Catenovulum sediminis</name>
    <dbReference type="NCBI Taxonomy" id="1740262"/>
    <lineage>
        <taxon>Bacteria</taxon>
        <taxon>Pseudomonadati</taxon>
        <taxon>Pseudomonadota</taxon>
        <taxon>Gammaproteobacteria</taxon>
        <taxon>Alteromonadales</taxon>
        <taxon>Alteromonadaceae</taxon>
        <taxon>Catenovulum</taxon>
    </lineage>
</organism>
<dbReference type="InterPro" id="IPR023991">
    <property type="entry name" value="Bacteriocin_IIb_lactobn/cerein"/>
</dbReference>
<comment type="caution">
    <text evidence="2">The sequence shown here is derived from an EMBL/GenBank/DDBJ whole genome shotgun (WGS) entry which is preliminary data.</text>
</comment>
<gene>
    <name evidence="2" type="ORF">ABS311_12200</name>
</gene>
<dbReference type="Pfam" id="PF07862">
    <property type="entry name" value="Nif11"/>
    <property type="match status" value="1"/>
</dbReference>
<proteinExistence type="predicted"/>
<dbReference type="NCBIfam" id="TIGR01847">
    <property type="entry name" value="bacteriocin_sig"/>
    <property type="match status" value="1"/>
</dbReference>
<sequence length="106" mass="10858">MSVENLKEFSKNVVEDETLKKKVKAIGLEDVEGLAELARQNGYQVEAIDFQTLAAEVGTNEELSDDDLEQVSGGIVTALAAAVAGAAVGVGTAATAVTSTTSGSGW</sequence>
<name>A0ABV1RI77_9ALTE</name>
<dbReference type="Proteomes" id="UP001467690">
    <property type="component" value="Unassembled WGS sequence"/>
</dbReference>
<keyword evidence="3" id="KW-1185">Reference proteome</keyword>